<proteinExistence type="predicted"/>
<protein>
    <submittedName>
        <fullName evidence="1">Uncharacterized protein</fullName>
    </submittedName>
</protein>
<evidence type="ECO:0000313" key="2">
    <source>
        <dbReference type="Proteomes" id="UP000235965"/>
    </source>
</evidence>
<dbReference type="InParanoid" id="A0A2J7QE29"/>
<accession>A0A2J7QE29</accession>
<dbReference type="PANTHER" id="PTHR21301:SF10">
    <property type="entry name" value="REVERSE TRANSCRIPTASE DOMAIN-CONTAINING PROTEIN"/>
    <property type="match status" value="1"/>
</dbReference>
<gene>
    <name evidence="1" type="ORF">B7P43_G16971</name>
</gene>
<dbReference type="Proteomes" id="UP000235965">
    <property type="component" value="Unassembled WGS sequence"/>
</dbReference>
<organism evidence="1 2">
    <name type="scientific">Cryptotermes secundus</name>
    <dbReference type="NCBI Taxonomy" id="105785"/>
    <lineage>
        <taxon>Eukaryota</taxon>
        <taxon>Metazoa</taxon>
        <taxon>Ecdysozoa</taxon>
        <taxon>Arthropoda</taxon>
        <taxon>Hexapoda</taxon>
        <taxon>Insecta</taxon>
        <taxon>Pterygota</taxon>
        <taxon>Neoptera</taxon>
        <taxon>Polyneoptera</taxon>
        <taxon>Dictyoptera</taxon>
        <taxon>Blattodea</taxon>
        <taxon>Blattoidea</taxon>
        <taxon>Termitoidae</taxon>
        <taxon>Kalotermitidae</taxon>
        <taxon>Cryptotermitinae</taxon>
        <taxon>Cryptotermes</taxon>
    </lineage>
</organism>
<reference evidence="1 2" key="1">
    <citation type="submission" date="2017-12" db="EMBL/GenBank/DDBJ databases">
        <title>Hemimetabolous genomes reveal molecular basis of termite eusociality.</title>
        <authorList>
            <person name="Harrison M.C."/>
            <person name="Jongepier E."/>
            <person name="Robertson H.M."/>
            <person name="Arning N."/>
            <person name="Bitard-Feildel T."/>
            <person name="Chao H."/>
            <person name="Childers C.P."/>
            <person name="Dinh H."/>
            <person name="Doddapaneni H."/>
            <person name="Dugan S."/>
            <person name="Gowin J."/>
            <person name="Greiner C."/>
            <person name="Han Y."/>
            <person name="Hu H."/>
            <person name="Hughes D.S.T."/>
            <person name="Huylmans A.-K."/>
            <person name="Kemena C."/>
            <person name="Kremer L.P.M."/>
            <person name="Lee S.L."/>
            <person name="Lopez-Ezquerra A."/>
            <person name="Mallet L."/>
            <person name="Monroy-Kuhn J.M."/>
            <person name="Moser A."/>
            <person name="Murali S.C."/>
            <person name="Muzny D.M."/>
            <person name="Otani S."/>
            <person name="Piulachs M.-D."/>
            <person name="Poelchau M."/>
            <person name="Qu J."/>
            <person name="Schaub F."/>
            <person name="Wada-Katsumata A."/>
            <person name="Worley K.C."/>
            <person name="Xie Q."/>
            <person name="Ylla G."/>
            <person name="Poulsen M."/>
            <person name="Gibbs R.A."/>
            <person name="Schal C."/>
            <person name="Richards S."/>
            <person name="Belles X."/>
            <person name="Korb J."/>
            <person name="Bornberg-Bauer E."/>
        </authorList>
    </citation>
    <scope>NUCLEOTIDE SEQUENCE [LARGE SCALE GENOMIC DNA]</scope>
    <source>
        <tissue evidence="1">Whole body</tissue>
    </source>
</reference>
<dbReference type="PANTHER" id="PTHR21301">
    <property type="entry name" value="REVERSE TRANSCRIPTASE"/>
    <property type="match status" value="1"/>
</dbReference>
<keyword evidence="2" id="KW-1185">Reference proteome</keyword>
<name>A0A2J7QE29_9NEOP</name>
<dbReference type="AlphaFoldDB" id="A0A2J7QE29"/>
<dbReference type="EMBL" id="NEVH01015337">
    <property type="protein sequence ID" value="PNF26842.1"/>
    <property type="molecule type" value="Genomic_DNA"/>
</dbReference>
<evidence type="ECO:0000313" key="1">
    <source>
        <dbReference type="EMBL" id="PNF26842.1"/>
    </source>
</evidence>
<comment type="caution">
    <text evidence="1">The sequence shown here is derived from an EMBL/GenBank/DDBJ whole genome shotgun (WGS) entry which is preliminary data.</text>
</comment>
<sequence length="76" mass="8970">MIYYQNKTNIDHTFNEFNKAQPTINFTMEKEEHQAINFLDLVIHRNGKNLEFAIYGKPTQTDIIIPNSSCHPHEHK</sequence>